<evidence type="ECO:0000256" key="5">
    <source>
        <dbReference type="SAM" id="Phobius"/>
    </source>
</evidence>
<reference evidence="6 7" key="1">
    <citation type="submission" date="2009-11" db="EMBL/GenBank/DDBJ databases">
        <title>Annotation of Allomyces macrogynus ATCC 38327.</title>
        <authorList>
            <consortium name="The Broad Institute Genome Sequencing Platform"/>
            <person name="Russ C."/>
            <person name="Cuomo C."/>
            <person name="Burger G."/>
            <person name="Gray M.W."/>
            <person name="Holland P.W.H."/>
            <person name="King N."/>
            <person name="Lang F.B.F."/>
            <person name="Roger A.J."/>
            <person name="Ruiz-Trillo I."/>
            <person name="Young S.K."/>
            <person name="Zeng Q."/>
            <person name="Gargeya S."/>
            <person name="Fitzgerald M."/>
            <person name="Haas B."/>
            <person name="Abouelleil A."/>
            <person name="Alvarado L."/>
            <person name="Arachchi H.M."/>
            <person name="Berlin A."/>
            <person name="Chapman S.B."/>
            <person name="Gearin G."/>
            <person name="Goldberg J."/>
            <person name="Griggs A."/>
            <person name="Gujja S."/>
            <person name="Hansen M."/>
            <person name="Heiman D."/>
            <person name="Howarth C."/>
            <person name="Larimer J."/>
            <person name="Lui A."/>
            <person name="MacDonald P.J.P."/>
            <person name="McCowen C."/>
            <person name="Montmayeur A."/>
            <person name="Murphy C."/>
            <person name="Neiman D."/>
            <person name="Pearson M."/>
            <person name="Priest M."/>
            <person name="Roberts A."/>
            <person name="Saif S."/>
            <person name="Shea T."/>
            <person name="Sisk P."/>
            <person name="Stolte C."/>
            <person name="Sykes S."/>
            <person name="Wortman J."/>
            <person name="Nusbaum C."/>
            <person name="Birren B."/>
        </authorList>
    </citation>
    <scope>NUCLEOTIDE SEQUENCE [LARGE SCALE GENOMIC DNA]</scope>
    <source>
        <strain evidence="6 7">ATCC 38327</strain>
    </source>
</reference>
<evidence type="ECO:0000313" key="6">
    <source>
        <dbReference type="EMBL" id="KNE66773.1"/>
    </source>
</evidence>
<dbReference type="Proteomes" id="UP000054350">
    <property type="component" value="Unassembled WGS sequence"/>
</dbReference>
<accession>A0A0L0SW09</accession>
<dbReference type="PANTHER" id="PTHR10231">
    <property type="entry name" value="NUCLEOTIDE-SUGAR TRANSMEMBRANE TRANSPORTER"/>
    <property type="match status" value="1"/>
</dbReference>
<evidence type="ECO:0000256" key="2">
    <source>
        <dbReference type="ARBA" id="ARBA00022692"/>
    </source>
</evidence>
<dbReference type="Pfam" id="PF04142">
    <property type="entry name" value="Nuc_sug_transp"/>
    <property type="match status" value="2"/>
</dbReference>
<keyword evidence="7" id="KW-1185">Reference proteome</keyword>
<evidence type="ECO:0000256" key="3">
    <source>
        <dbReference type="ARBA" id="ARBA00022989"/>
    </source>
</evidence>
<dbReference type="OrthoDB" id="408493at2759"/>
<dbReference type="GO" id="GO:0015165">
    <property type="term" value="F:pyrimidine nucleotide-sugar transmembrane transporter activity"/>
    <property type="evidence" value="ECO:0007669"/>
    <property type="project" value="InterPro"/>
</dbReference>
<dbReference type="EMBL" id="GG745351">
    <property type="protein sequence ID" value="KNE66773.1"/>
    <property type="molecule type" value="Genomic_DNA"/>
</dbReference>
<feature type="transmembrane region" description="Helical" evidence="5">
    <location>
        <begin position="43"/>
        <end position="66"/>
    </location>
</feature>
<gene>
    <name evidence="6" type="ORF">AMAG_19503</name>
</gene>
<keyword evidence="3 5" id="KW-1133">Transmembrane helix</keyword>
<protein>
    <submittedName>
        <fullName evidence="6">Uncharacterized protein</fullName>
    </submittedName>
</protein>
<sequence length="135" mass="14188">MGALPRLAGPRALSLVTLTVQNSLLVLLLRYSRTLPQDDGAPAYSSATAVLLCELIKLVLAIALYARATPNSSPTTLALGGLLVSLVVKYADNILKGFGTSVSILLSSFPPLPPEPAVTRLHNVAPAVMGEWKAR</sequence>
<evidence type="ECO:0000256" key="4">
    <source>
        <dbReference type="ARBA" id="ARBA00023136"/>
    </source>
</evidence>
<dbReference type="GO" id="GO:0000139">
    <property type="term" value="C:Golgi membrane"/>
    <property type="evidence" value="ECO:0007669"/>
    <property type="project" value="InterPro"/>
</dbReference>
<dbReference type="AlphaFoldDB" id="A0A0L0SW09"/>
<comment type="subcellular location">
    <subcellularLocation>
        <location evidence="1">Membrane</location>
        <topology evidence="1">Multi-pass membrane protein</topology>
    </subcellularLocation>
</comment>
<dbReference type="InterPro" id="IPR007271">
    <property type="entry name" value="Nuc_sug_transpt"/>
</dbReference>
<feature type="transmembrane region" description="Helical" evidence="5">
    <location>
        <begin position="12"/>
        <end position="31"/>
    </location>
</feature>
<evidence type="ECO:0000313" key="7">
    <source>
        <dbReference type="Proteomes" id="UP000054350"/>
    </source>
</evidence>
<keyword evidence="4 5" id="KW-0472">Membrane</keyword>
<reference evidence="7" key="2">
    <citation type="submission" date="2009-11" db="EMBL/GenBank/DDBJ databases">
        <title>The Genome Sequence of Allomyces macrogynus strain ATCC 38327.</title>
        <authorList>
            <consortium name="The Broad Institute Genome Sequencing Platform"/>
            <person name="Russ C."/>
            <person name="Cuomo C."/>
            <person name="Shea T."/>
            <person name="Young S.K."/>
            <person name="Zeng Q."/>
            <person name="Koehrsen M."/>
            <person name="Haas B."/>
            <person name="Borodovsky M."/>
            <person name="Guigo R."/>
            <person name="Alvarado L."/>
            <person name="Berlin A."/>
            <person name="Borenstein D."/>
            <person name="Chen Z."/>
            <person name="Engels R."/>
            <person name="Freedman E."/>
            <person name="Gellesch M."/>
            <person name="Goldberg J."/>
            <person name="Griggs A."/>
            <person name="Gujja S."/>
            <person name="Heiman D."/>
            <person name="Hepburn T."/>
            <person name="Howarth C."/>
            <person name="Jen D."/>
            <person name="Larson L."/>
            <person name="Lewis B."/>
            <person name="Mehta T."/>
            <person name="Park D."/>
            <person name="Pearson M."/>
            <person name="Roberts A."/>
            <person name="Saif S."/>
            <person name="Shenoy N."/>
            <person name="Sisk P."/>
            <person name="Stolte C."/>
            <person name="Sykes S."/>
            <person name="Walk T."/>
            <person name="White J."/>
            <person name="Yandava C."/>
            <person name="Burger G."/>
            <person name="Gray M.W."/>
            <person name="Holland P.W.H."/>
            <person name="King N."/>
            <person name="Lang F.B.F."/>
            <person name="Roger A.J."/>
            <person name="Ruiz-Trillo I."/>
            <person name="Lander E."/>
            <person name="Nusbaum C."/>
        </authorList>
    </citation>
    <scope>NUCLEOTIDE SEQUENCE [LARGE SCALE GENOMIC DNA]</scope>
    <source>
        <strain evidence="7">ATCC 38327</strain>
    </source>
</reference>
<dbReference type="VEuPathDB" id="FungiDB:AMAG_19503"/>
<evidence type="ECO:0000256" key="1">
    <source>
        <dbReference type="ARBA" id="ARBA00004141"/>
    </source>
</evidence>
<proteinExistence type="predicted"/>
<organism evidence="6 7">
    <name type="scientific">Allomyces macrogynus (strain ATCC 38327)</name>
    <name type="common">Allomyces javanicus var. macrogynus</name>
    <dbReference type="NCBI Taxonomy" id="578462"/>
    <lineage>
        <taxon>Eukaryota</taxon>
        <taxon>Fungi</taxon>
        <taxon>Fungi incertae sedis</taxon>
        <taxon>Blastocladiomycota</taxon>
        <taxon>Blastocladiomycetes</taxon>
        <taxon>Blastocladiales</taxon>
        <taxon>Blastocladiaceae</taxon>
        <taxon>Allomyces</taxon>
    </lineage>
</organism>
<keyword evidence="2 5" id="KW-0812">Transmembrane</keyword>
<name>A0A0L0SW09_ALLM3</name>